<dbReference type="Proteomes" id="UP000095787">
    <property type="component" value="Unassembled WGS sequence"/>
</dbReference>
<accession>A0A174D2J3</accession>
<protein>
    <submittedName>
        <fullName evidence="1">V-type ATP synthase subunit E</fullName>
    </submittedName>
</protein>
<organism evidence="1 2">
    <name type="scientific">[Ruminococcus] torques</name>
    <dbReference type="NCBI Taxonomy" id="33039"/>
    <lineage>
        <taxon>Bacteria</taxon>
        <taxon>Bacillati</taxon>
        <taxon>Bacillota</taxon>
        <taxon>Clostridia</taxon>
        <taxon>Lachnospirales</taxon>
        <taxon>Lachnospiraceae</taxon>
        <taxon>Mediterraneibacter</taxon>
    </lineage>
</organism>
<dbReference type="SUPFAM" id="SSF160527">
    <property type="entry name" value="V-type ATPase subunit E-like"/>
    <property type="match status" value="1"/>
</dbReference>
<evidence type="ECO:0000313" key="2">
    <source>
        <dbReference type="Proteomes" id="UP000095787"/>
    </source>
</evidence>
<name>A0A174D2J3_9FIRM</name>
<evidence type="ECO:0000313" key="1">
    <source>
        <dbReference type="EMBL" id="CUO18270.1"/>
    </source>
</evidence>
<reference evidence="1 2" key="1">
    <citation type="submission" date="2015-09" db="EMBL/GenBank/DDBJ databases">
        <authorList>
            <consortium name="Pathogen Informatics"/>
        </authorList>
    </citation>
    <scope>NUCLEOTIDE SEQUENCE [LARGE SCALE GENOMIC DNA]</scope>
    <source>
        <strain evidence="1 2">2789STDY5834841</strain>
    </source>
</reference>
<dbReference type="InterPro" id="IPR038495">
    <property type="entry name" value="ATPase_E_C"/>
</dbReference>
<sequence length="195" mass="22290">MTLEEKLTYMQTVSMEQARAEGNAIIDAHREALEKIFSDHKSEMMRQAETRIKAETTNAKRTVSQALAKSQLEIKRSQGKVQQELKDKVFEEAMQLVNDYMKTKAYDDFLVKCIRKAERFAGDDPVVIYINPSDEKKRTELEKETGAKLTVSAEDFIGGVRAVIRSRNILMDHSFKTQIQDEYDKFLFLGGDGIA</sequence>
<dbReference type="AlphaFoldDB" id="A0A174D2J3"/>
<dbReference type="RefSeq" id="WP_009320138.1">
    <property type="nucleotide sequence ID" value="NZ_CATVPX010000002.1"/>
</dbReference>
<dbReference type="GeneID" id="97330304"/>
<gene>
    <name evidence="1" type="ORF">ERS852456_01839</name>
</gene>
<proteinExistence type="predicted"/>
<dbReference type="EMBL" id="CYZO01000023">
    <property type="protein sequence ID" value="CUO18270.1"/>
    <property type="molecule type" value="Genomic_DNA"/>
</dbReference>
<dbReference type="Gene3D" id="3.30.2320.30">
    <property type="entry name" value="ATP synthase, E subunit, C-terminal"/>
    <property type="match status" value="1"/>
</dbReference>